<protein>
    <submittedName>
        <fullName evidence="1">Uncharacterized protein</fullName>
    </submittedName>
</protein>
<accession>A0A514D3U3</accession>
<gene>
    <name evidence="1" type="ORF">H1RhizoLitter1202_000005</name>
</gene>
<dbReference type="EMBL" id="MN033991">
    <property type="protein sequence ID" value="QDH88291.1"/>
    <property type="molecule type" value="Genomic_RNA"/>
</dbReference>
<organism evidence="1">
    <name type="scientific">Leviviridae sp</name>
    <dbReference type="NCBI Taxonomy" id="2027243"/>
    <lineage>
        <taxon>Viruses</taxon>
        <taxon>Riboviria</taxon>
        <taxon>Orthornavirae</taxon>
        <taxon>Lenarviricota</taxon>
        <taxon>Leviviricetes</taxon>
        <taxon>Norzivirales</taxon>
        <taxon>Fiersviridae</taxon>
    </lineage>
</organism>
<sequence length="560" mass="63619">MVDPIVPPRKDTRGLPEGFDPQMFYEYRIKTLAAEAKGIESFAYKYIPWKYLKSFAFAIDPVGPFKVAPFSITPYNRTRVKATDSVTLQRTLHKLWIVTGQSQIPNWGGQLVCWSAFGVPSRSVNQDARILLSSQAPVPNYMDDTTSRTRLIGSKQGTMRFFKSYINSPGRSVQQVNSYKQYVDWGFNWPECSAVGGVTQVYRTSEDTRIDAFSPTSATFPSDTLSAFRDTEYAYLESLISQNAIPMLKDWSPNRRSYTLFRNIVELRDIPKSIVSLQKTLIDLKSLFSSISNSKLRETIFSLKEVAKDIPNEYLSYHFGWKQTYKDIKELLALPEAMSKKYEFLVRRAGKPTTFRVKRDFTSSLSEGLPAFVYDGSPLEFDVNQTTRMERITQVRLVINSTFDFPPPNLISFRSSSFFDRIGLVPRPTDLYNLTPWTWLLDWFTGLGNYVELIDNMARDDSLINWGMFTAKTSGRLITSRRSSVDNATSIQIGFDSTVTQHNIVGLNHESVLNYECQIRKDAANALAVKTIAGLNLSAYQLSILGALLAQRKAMFIPKS</sequence>
<reference evidence="1" key="1">
    <citation type="submission" date="2019-05" db="EMBL/GenBank/DDBJ databases">
        <title>Metatranscriptomic reconstruction reveals RNA viruses with the potential to shape carbon cycling in soil.</title>
        <authorList>
            <person name="Starr E.P."/>
            <person name="Nuccio E."/>
            <person name="Pett-Ridge J."/>
            <person name="Banfield J.F."/>
            <person name="Firestone M.K."/>
        </authorList>
    </citation>
    <scope>NUCLEOTIDE SEQUENCE</scope>
    <source>
        <strain evidence="1">H1_Rhizo_Litter_1_scaffold_202</strain>
    </source>
</reference>
<evidence type="ECO:0000313" key="1">
    <source>
        <dbReference type="EMBL" id="QDH88291.1"/>
    </source>
</evidence>
<name>A0A514D3U3_9VIRU</name>
<proteinExistence type="predicted"/>